<dbReference type="AlphaFoldDB" id="A0A9X0BRE8"/>
<proteinExistence type="predicted"/>
<name>A0A9X0BRE8_9EURO</name>
<reference evidence="1" key="2">
    <citation type="journal article" date="2023" name="IMA Fungus">
        <title>Comparative genomic study of the Penicillium genus elucidates a diverse pangenome and 15 lateral gene transfer events.</title>
        <authorList>
            <person name="Petersen C."/>
            <person name="Sorensen T."/>
            <person name="Nielsen M.R."/>
            <person name="Sondergaard T.E."/>
            <person name="Sorensen J.L."/>
            <person name="Fitzpatrick D.A."/>
            <person name="Frisvad J.C."/>
            <person name="Nielsen K.L."/>
        </authorList>
    </citation>
    <scope>NUCLEOTIDE SEQUENCE</scope>
    <source>
        <strain evidence="1">IBT 17660</strain>
    </source>
</reference>
<dbReference type="Proteomes" id="UP001147760">
    <property type="component" value="Unassembled WGS sequence"/>
</dbReference>
<gene>
    <name evidence="1" type="ORF">N7530_005484</name>
</gene>
<comment type="caution">
    <text evidence="1">The sequence shown here is derived from an EMBL/GenBank/DDBJ whole genome shotgun (WGS) entry which is preliminary data.</text>
</comment>
<evidence type="ECO:0000313" key="1">
    <source>
        <dbReference type="EMBL" id="KAJ5479975.1"/>
    </source>
</evidence>
<dbReference type="OrthoDB" id="5985073at2759"/>
<evidence type="ECO:0000313" key="2">
    <source>
        <dbReference type="Proteomes" id="UP001147760"/>
    </source>
</evidence>
<reference evidence="1" key="1">
    <citation type="submission" date="2022-12" db="EMBL/GenBank/DDBJ databases">
        <authorList>
            <person name="Petersen C."/>
        </authorList>
    </citation>
    <scope>NUCLEOTIDE SEQUENCE</scope>
    <source>
        <strain evidence="1">IBT 17660</strain>
    </source>
</reference>
<keyword evidence="2" id="KW-1185">Reference proteome</keyword>
<dbReference type="EMBL" id="JAPWDO010000003">
    <property type="protein sequence ID" value="KAJ5479975.1"/>
    <property type="molecule type" value="Genomic_DNA"/>
</dbReference>
<sequence>MKAACSETTEVIVVEDVAYPATFIADNYMLTYDVSCRKDNPLGYDEGMEDNFNSLASSCNAMGYSNATQLDN</sequence>
<organism evidence="1 2">
    <name type="scientific">Penicillium desertorum</name>
    <dbReference type="NCBI Taxonomy" id="1303715"/>
    <lineage>
        <taxon>Eukaryota</taxon>
        <taxon>Fungi</taxon>
        <taxon>Dikarya</taxon>
        <taxon>Ascomycota</taxon>
        <taxon>Pezizomycotina</taxon>
        <taxon>Eurotiomycetes</taxon>
        <taxon>Eurotiomycetidae</taxon>
        <taxon>Eurotiales</taxon>
        <taxon>Aspergillaceae</taxon>
        <taxon>Penicillium</taxon>
    </lineage>
</organism>
<accession>A0A9X0BRE8</accession>
<protein>
    <submittedName>
        <fullName evidence="1">Uncharacterized protein</fullName>
    </submittedName>
</protein>